<keyword evidence="3" id="KW-1185">Reference proteome</keyword>
<dbReference type="AlphaFoldDB" id="H1HP85"/>
<keyword evidence="1" id="KW-0472">Membrane</keyword>
<feature type="transmembrane region" description="Helical" evidence="1">
    <location>
        <begin position="111"/>
        <end position="131"/>
    </location>
</feature>
<proteinExistence type="predicted"/>
<dbReference type="PATRIC" id="fig|999422.3.peg.2083"/>
<evidence type="ECO:0000256" key="1">
    <source>
        <dbReference type="SAM" id="Phobius"/>
    </source>
</evidence>
<gene>
    <name evidence="2" type="ORF">HMPREF9944_01979</name>
</gene>
<organism evidence="2 3">
    <name type="scientific">Segatella maculosa OT 289</name>
    <dbReference type="NCBI Taxonomy" id="999422"/>
    <lineage>
        <taxon>Bacteria</taxon>
        <taxon>Pseudomonadati</taxon>
        <taxon>Bacteroidota</taxon>
        <taxon>Bacteroidia</taxon>
        <taxon>Bacteroidales</taxon>
        <taxon>Prevotellaceae</taxon>
        <taxon>Segatella</taxon>
    </lineage>
</organism>
<keyword evidence="1" id="KW-1133">Transmembrane helix</keyword>
<reference evidence="2 3" key="1">
    <citation type="submission" date="2011-12" db="EMBL/GenBank/DDBJ databases">
        <title>The Genome Sequence of Prevotella maculosa OT 289.</title>
        <authorList>
            <consortium name="The Broad Institute Genome Sequencing Platform"/>
            <person name="Earl A."/>
            <person name="Ward D."/>
            <person name="Feldgarden M."/>
            <person name="Gevers D."/>
            <person name="Izard J."/>
            <person name="Blanton J.M."/>
            <person name="Mathney J."/>
            <person name="Tanner A.C."/>
            <person name="Dewhirst F.E."/>
            <person name="Young S.K."/>
            <person name="Zeng Q."/>
            <person name="Gargeya S."/>
            <person name="Fitzgerald M."/>
            <person name="Haas B."/>
            <person name="Abouelleil A."/>
            <person name="Alvarado L."/>
            <person name="Arachchi H.M."/>
            <person name="Berlin A."/>
            <person name="Chapman S.B."/>
            <person name="Gearin G."/>
            <person name="Goldberg J."/>
            <person name="Griggs A."/>
            <person name="Gujja S."/>
            <person name="Hansen M."/>
            <person name="Heiman D."/>
            <person name="Howarth C."/>
            <person name="Larimer J."/>
            <person name="Lui A."/>
            <person name="MacDonald P.J.P."/>
            <person name="McCowen C."/>
            <person name="Montmayeur A."/>
            <person name="Murphy C."/>
            <person name="Neiman D."/>
            <person name="Pearson M."/>
            <person name="Priest M."/>
            <person name="Roberts A."/>
            <person name="Saif S."/>
            <person name="Shea T."/>
            <person name="Sisk P."/>
            <person name="Stolte C."/>
            <person name="Sykes S."/>
            <person name="Wortman J."/>
            <person name="Nusbaum C."/>
            <person name="Birren B."/>
        </authorList>
    </citation>
    <scope>NUCLEOTIDE SEQUENCE [LARGE SCALE GENOMIC DNA]</scope>
    <source>
        <strain evidence="2 3">OT 289</strain>
    </source>
</reference>
<feature type="transmembrane region" description="Helical" evidence="1">
    <location>
        <begin position="85"/>
        <end position="105"/>
    </location>
</feature>
<name>H1HP85_9BACT</name>
<dbReference type="InterPro" id="IPR045692">
    <property type="entry name" value="DUF6057"/>
</dbReference>
<protein>
    <recommendedName>
        <fullName evidence="4">Transmembrane protein</fullName>
    </recommendedName>
</protein>
<dbReference type="STRING" id="999422.HMPREF9944_01979"/>
<dbReference type="EMBL" id="AGEK01000034">
    <property type="protein sequence ID" value="EHO68017.1"/>
    <property type="molecule type" value="Genomic_DNA"/>
</dbReference>
<dbReference type="HOGENOM" id="CLU_061780_0_0_10"/>
<evidence type="ECO:0000313" key="3">
    <source>
        <dbReference type="Proteomes" id="UP000003167"/>
    </source>
</evidence>
<feature type="transmembrane region" description="Helical" evidence="1">
    <location>
        <begin position="12"/>
        <end position="34"/>
    </location>
</feature>
<comment type="caution">
    <text evidence="2">The sequence shown here is derived from an EMBL/GenBank/DDBJ whole genome shotgun (WGS) entry which is preliminary data.</text>
</comment>
<sequence>MSEDTLKRHGTRPYQVACAVLFLVFTFCYLYFYQDNLLAMGQYVLSKGRTHYDHMVGATLLTLVLWLLQIGCYLLFRLKGRSHALTYVPSVVCLTAITSIGSDIVQGVTLGWWWIVAPLLITIALVAMCYARRSQAYEPLEHNWQGLLGRWAWVNYGGLLVQFFFVALCSNHNQVLHTRLEIEQHVMDGTYRQTLKVGAHSLHTDSTLTCLRIYSLSLAGLLPERLFEYPLVGNSAAMLPDNPGVNFLMCGKDKFYQHLGAWFHQPMYRMHYLRFIHRHGLATPAAHDYLLCAYLLDGNLEAFVRTIGKYYDLKRPLPKHYREALVLYNHLRSNPYVVYHDSVMDADFTDFQSLARQYGRPRQRLSALRDTYGNTYWTYYYRLKH</sequence>
<feature type="transmembrane region" description="Helical" evidence="1">
    <location>
        <begin position="54"/>
        <end position="76"/>
    </location>
</feature>
<dbReference type="Proteomes" id="UP000003167">
    <property type="component" value="Unassembled WGS sequence"/>
</dbReference>
<feature type="transmembrane region" description="Helical" evidence="1">
    <location>
        <begin position="151"/>
        <end position="168"/>
    </location>
</feature>
<dbReference type="OrthoDB" id="1082131at2"/>
<evidence type="ECO:0008006" key="4">
    <source>
        <dbReference type="Google" id="ProtNLM"/>
    </source>
</evidence>
<keyword evidence="1" id="KW-0812">Transmembrane</keyword>
<dbReference type="RefSeq" id="WP_008566015.1">
    <property type="nucleotide sequence ID" value="NZ_JH594507.1"/>
</dbReference>
<accession>H1HP85</accession>
<dbReference type="Pfam" id="PF19529">
    <property type="entry name" value="DUF6057"/>
    <property type="match status" value="1"/>
</dbReference>
<evidence type="ECO:0000313" key="2">
    <source>
        <dbReference type="EMBL" id="EHO68017.1"/>
    </source>
</evidence>